<proteinExistence type="predicted"/>
<dbReference type="EMBL" id="SMSI01000001">
    <property type="protein sequence ID" value="TDH37779.1"/>
    <property type="molecule type" value="Genomic_DNA"/>
</dbReference>
<dbReference type="InterPro" id="IPR032710">
    <property type="entry name" value="NTF2-like_dom_sf"/>
</dbReference>
<organism evidence="2 3">
    <name type="scientific">Pseudohoeflea suaedae</name>
    <dbReference type="NCBI Taxonomy" id="877384"/>
    <lineage>
        <taxon>Bacteria</taxon>
        <taxon>Pseudomonadati</taxon>
        <taxon>Pseudomonadota</taxon>
        <taxon>Alphaproteobacteria</taxon>
        <taxon>Hyphomicrobiales</taxon>
        <taxon>Rhizobiaceae</taxon>
        <taxon>Pseudohoeflea</taxon>
    </lineage>
</organism>
<dbReference type="OrthoDB" id="8030579at2"/>
<feature type="signal peptide" evidence="1">
    <location>
        <begin position="1"/>
        <end position="21"/>
    </location>
</feature>
<dbReference type="AlphaFoldDB" id="A0A4R5PLM3"/>
<keyword evidence="1" id="KW-0732">Signal</keyword>
<dbReference type="SUPFAM" id="SSF54427">
    <property type="entry name" value="NTF2-like"/>
    <property type="match status" value="1"/>
</dbReference>
<evidence type="ECO:0000256" key="1">
    <source>
        <dbReference type="SAM" id="SignalP"/>
    </source>
</evidence>
<accession>A0A4R5PLM3</accession>
<keyword evidence="3" id="KW-1185">Reference proteome</keyword>
<gene>
    <name evidence="2" type="ORF">E2A64_01165</name>
</gene>
<dbReference type="RefSeq" id="WP_133282616.1">
    <property type="nucleotide sequence ID" value="NZ_SMSI01000001.1"/>
</dbReference>
<evidence type="ECO:0000313" key="3">
    <source>
        <dbReference type="Proteomes" id="UP000295131"/>
    </source>
</evidence>
<name>A0A4R5PLM3_9HYPH</name>
<protein>
    <submittedName>
        <fullName evidence="2">Nuclear transport factor 2 family protein</fullName>
    </submittedName>
</protein>
<feature type="chain" id="PRO_5020934422" evidence="1">
    <location>
        <begin position="22"/>
        <end position="139"/>
    </location>
</feature>
<comment type="caution">
    <text evidence="2">The sequence shown here is derived from an EMBL/GenBank/DDBJ whole genome shotgun (WGS) entry which is preliminary data.</text>
</comment>
<dbReference type="Gene3D" id="3.10.450.50">
    <property type="match status" value="1"/>
</dbReference>
<dbReference type="Proteomes" id="UP000295131">
    <property type="component" value="Unassembled WGS sequence"/>
</dbReference>
<sequence>MPKLFALLLGAIALSAAPCRADSGAPVLDRWYPALFAADAEKLASLLTDDAEIRMDDLGITQTKQEFLGSLGEWKDSIEGASFDWRLDTGVPATDSGATALVCYRFPANELYTREVFTFAGGRITGSVQTMEGESCADF</sequence>
<reference evidence="2 3" key="1">
    <citation type="journal article" date="2013" name="Int. J. Syst. Evol. Microbiol.">
        <title>Hoeflea suaedae sp. nov., an endophytic bacterium isolated from the root of the halophyte Suaeda maritima.</title>
        <authorList>
            <person name="Chung E.J."/>
            <person name="Park J.A."/>
            <person name="Pramanik P."/>
            <person name="Bibi F."/>
            <person name="Jeon C.O."/>
            <person name="Chung Y.R."/>
        </authorList>
    </citation>
    <scope>NUCLEOTIDE SEQUENCE [LARGE SCALE GENOMIC DNA]</scope>
    <source>
        <strain evidence="2 3">YC6898</strain>
    </source>
</reference>
<evidence type="ECO:0000313" key="2">
    <source>
        <dbReference type="EMBL" id="TDH37779.1"/>
    </source>
</evidence>